<dbReference type="CDD" id="cd07377">
    <property type="entry name" value="WHTH_GntR"/>
    <property type="match status" value="1"/>
</dbReference>
<proteinExistence type="predicted"/>
<dbReference type="InterPro" id="IPR036388">
    <property type="entry name" value="WH-like_DNA-bd_sf"/>
</dbReference>
<dbReference type="RefSeq" id="WP_102757284.1">
    <property type="nucleotide sequence ID" value="NZ_CP025791.1"/>
</dbReference>
<reference evidence="5 6" key="1">
    <citation type="submission" date="2018-01" db="EMBL/GenBank/DDBJ databases">
        <title>Complete genome sequence of Flavivirga eckloniae ECD14 isolated from seaweed Ecklonia cava.</title>
        <authorList>
            <person name="Lee J.H."/>
            <person name="Baik K.S."/>
            <person name="Seong C.N."/>
        </authorList>
    </citation>
    <scope>NUCLEOTIDE SEQUENCE [LARGE SCALE GENOMIC DNA]</scope>
    <source>
        <strain evidence="5 6">ECD14</strain>
    </source>
</reference>
<dbReference type="InterPro" id="IPR050679">
    <property type="entry name" value="Bact_HTH_transcr_reg"/>
</dbReference>
<keyword evidence="1" id="KW-0805">Transcription regulation</keyword>
<evidence type="ECO:0000256" key="2">
    <source>
        <dbReference type="ARBA" id="ARBA00023125"/>
    </source>
</evidence>
<dbReference type="SUPFAM" id="SSF64288">
    <property type="entry name" value="Chorismate lyase-like"/>
    <property type="match status" value="1"/>
</dbReference>
<dbReference type="InterPro" id="IPR028978">
    <property type="entry name" value="Chorismate_lyase_/UTRA_dom_sf"/>
</dbReference>
<keyword evidence="2" id="KW-0238">DNA-binding</keyword>
<feature type="domain" description="HTH gntR-type" evidence="4">
    <location>
        <begin position="20"/>
        <end position="88"/>
    </location>
</feature>
<keyword evidence="3" id="KW-0804">Transcription</keyword>
<dbReference type="GO" id="GO:0045892">
    <property type="term" value="P:negative regulation of DNA-templated transcription"/>
    <property type="evidence" value="ECO:0007669"/>
    <property type="project" value="TreeGrafter"/>
</dbReference>
<organism evidence="5 6">
    <name type="scientific">Flavivirga eckloniae</name>
    <dbReference type="NCBI Taxonomy" id="1803846"/>
    <lineage>
        <taxon>Bacteria</taxon>
        <taxon>Pseudomonadati</taxon>
        <taxon>Bacteroidota</taxon>
        <taxon>Flavobacteriia</taxon>
        <taxon>Flavobacteriales</taxon>
        <taxon>Flavobacteriaceae</taxon>
        <taxon>Flavivirga</taxon>
    </lineage>
</organism>
<dbReference type="Pfam" id="PF07702">
    <property type="entry name" value="UTRA"/>
    <property type="match status" value="1"/>
</dbReference>
<dbReference type="InterPro" id="IPR036390">
    <property type="entry name" value="WH_DNA-bd_sf"/>
</dbReference>
<dbReference type="AlphaFoldDB" id="A0A2K9PV05"/>
<accession>A0A2K9PV05</accession>
<dbReference type="PANTHER" id="PTHR44846">
    <property type="entry name" value="MANNOSYL-D-GLYCERATE TRANSPORT/METABOLISM SYSTEM REPRESSOR MNGR-RELATED"/>
    <property type="match status" value="1"/>
</dbReference>
<dbReference type="Gene3D" id="3.40.1410.10">
    <property type="entry name" value="Chorismate lyase-like"/>
    <property type="match status" value="1"/>
</dbReference>
<dbReference type="GO" id="GO:0003677">
    <property type="term" value="F:DNA binding"/>
    <property type="evidence" value="ECO:0007669"/>
    <property type="project" value="UniProtKB-KW"/>
</dbReference>
<evidence type="ECO:0000313" key="6">
    <source>
        <dbReference type="Proteomes" id="UP000235826"/>
    </source>
</evidence>
<sequence length="251" mass="28811">MYEHSVIDKLLKKVDHGSVIPLHIQVEELLMSIIKLPDYANGKLLPKEVELAKNLGVSRSTVRQASNRLSEKNLIIRKKGIGTRVNKDMVTTNLDSWSSFSKEMLEKGKTIISYVFELKLIKSNKLVSLKLGVEEGTKVYKLSRVRGVKKEAKVYFISYFHPKVQLKKDYDYSRPLYSIIEEECGYYAEVSKEEISAIVANKALADKLNIKVGDPILKRDRLVLDRGKSALEYNIGYYKAENFKYSVELRR</sequence>
<dbReference type="GO" id="GO:0003700">
    <property type="term" value="F:DNA-binding transcription factor activity"/>
    <property type="evidence" value="ECO:0007669"/>
    <property type="project" value="InterPro"/>
</dbReference>
<evidence type="ECO:0000256" key="3">
    <source>
        <dbReference type="ARBA" id="ARBA00023163"/>
    </source>
</evidence>
<dbReference type="Pfam" id="PF00392">
    <property type="entry name" value="GntR"/>
    <property type="match status" value="1"/>
</dbReference>
<keyword evidence="6" id="KW-1185">Reference proteome</keyword>
<evidence type="ECO:0000256" key="1">
    <source>
        <dbReference type="ARBA" id="ARBA00023015"/>
    </source>
</evidence>
<dbReference type="KEGG" id="fek:C1H87_18740"/>
<dbReference type="Proteomes" id="UP000235826">
    <property type="component" value="Chromosome"/>
</dbReference>
<name>A0A2K9PV05_9FLAO</name>
<evidence type="ECO:0000313" key="5">
    <source>
        <dbReference type="EMBL" id="AUP80638.1"/>
    </source>
</evidence>
<dbReference type="SMART" id="SM00866">
    <property type="entry name" value="UTRA"/>
    <property type="match status" value="1"/>
</dbReference>
<dbReference type="PROSITE" id="PS50949">
    <property type="entry name" value="HTH_GNTR"/>
    <property type="match status" value="1"/>
</dbReference>
<dbReference type="PANTHER" id="PTHR44846:SF1">
    <property type="entry name" value="MANNOSYL-D-GLYCERATE TRANSPORT_METABOLISM SYSTEM REPRESSOR MNGR-RELATED"/>
    <property type="match status" value="1"/>
</dbReference>
<gene>
    <name evidence="5" type="ORF">C1H87_18740</name>
</gene>
<dbReference type="InterPro" id="IPR000524">
    <property type="entry name" value="Tscrpt_reg_HTH_GntR"/>
</dbReference>
<evidence type="ECO:0000259" key="4">
    <source>
        <dbReference type="PROSITE" id="PS50949"/>
    </source>
</evidence>
<dbReference type="SMART" id="SM00345">
    <property type="entry name" value="HTH_GNTR"/>
    <property type="match status" value="1"/>
</dbReference>
<dbReference type="OrthoDB" id="9815017at2"/>
<dbReference type="Gene3D" id="1.10.10.10">
    <property type="entry name" value="Winged helix-like DNA-binding domain superfamily/Winged helix DNA-binding domain"/>
    <property type="match status" value="1"/>
</dbReference>
<protein>
    <submittedName>
        <fullName evidence="5">GntR family transcriptional regulator</fullName>
    </submittedName>
</protein>
<dbReference type="SUPFAM" id="SSF46785">
    <property type="entry name" value="Winged helix' DNA-binding domain"/>
    <property type="match status" value="1"/>
</dbReference>
<dbReference type="EMBL" id="CP025791">
    <property type="protein sequence ID" value="AUP80638.1"/>
    <property type="molecule type" value="Genomic_DNA"/>
</dbReference>
<dbReference type="InterPro" id="IPR011663">
    <property type="entry name" value="UTRA"/>
</dbReference>
<dbReference type="PRINTS" id="PR00035">
    <property type="entry name" value="HTHGNTR"/>
</dbReference>